<feature type="binding site" evidence="5">
    <location>
        <position position="158"/>
    </location>
    <ligand>
        <name>phosphoenolpyruvate</name>
        <dbReference type="ChEBI" id="CHEBI:58702"/>
    </ligand>
</feature>
<dbReference type="NCBIfam" id="TIGR03552">
    <property type="entry name" value="F420_cofC"/>
    <property type="match status" value="1"/>
</dbReference>
<name>A0ABU8LRC1_9MICO</name>
<organism evidence="6 7">
    <name type="scientific">Microbacterium marmarense</name>
    <dbReference type="NCBI Taxonomy" id="3122051"/>
    <lineage>
        <taxon>Bacteria</taxon>
        <taxon>Bacillati</taxon>
        <taxon>Actinomycetota</taxon>
        <taxon>Actinomycetes</taxon>
        <taxon>Micrococcales</taxon>
        <taxon>Microbacteriaceae</taxon>
        <taxon>Microbacterium</taxon>
    </lineage>
</organism>
<dbReference type="EC" id="2.7.7.105" evidence="5"/>
<evidence type="ECO:0000313" key="7">
    <source>
        <dbReference type="Proteomes" id="UP001368654"/>
    </source>
</evidence>
<keyword evidence="1 5" id="KW-0808">Transferase</keyword>
<evidence type="ECO:0000256" key="5">
    <source>
        <dbReference type="HAMAP-Rule" id="MF_02114"/>
    </source>
</evidence>
<keyword evidence="4 5" id="KW-0342">GTP-binding</keyword>
<keyword evidence="7" id="KW-1185">Reference proteome</keyword>
<dbReference type="Proteomes" id="UP001368654">
    <property type="component" value="Unassembled WGS sequence"/>
</dbReference>
<comment type="catalytic activity">
    <reaction evidence="5">
        <text>phosphoenolpyruvate + GTP + H(+) = enolpyruvoyl-2-diphospho-5'-guanosine + diphosphate</text>
        <dbReference type="Rhea" id="RHEA:30519"/>
        <dbReference type="ChEBI" id="CHEBI:15378"/>
        <dbReference type="ChEBI" id="CHEBI:33019"/>
        <dbReference type="ChEBI" id="CHEBI:37565"/>
        <dbReference type="ChEBI" id="CHEBI:58702"/>
        <dbReference type="ChEBI" id="CHEBI:143701"/>
        <dbReference type="EC" id="2.7.7.105"/>
    </reaction>
</comment>
<protein>
    <recommendedName>
        <fullName evidence="5">Phosphoenolpyruvate guanylyltransferase</fullName>
        <shortName evidence="5">PEP guanylyltransferase</shortName>
        <ecNumber evidence="5">2.7.7.105</ecNumber>
    </recommendedName>
</protein>
<evidence type="ECO:0000313" key="6">
    <source>
        <dbReference type="EMBL" id="MEJ1154069.1"/>
    </source>
</evidence>
<comment type="caution">
    <text evidence="5">Lacks conserved residue(s) required for the propagation of feature annotation.</text>
</comment>
<dbReference type="InterPro" id="IPR002835">
    <property type="entry name" value="CofC"/>
</dbReference>
<accession>A0ABU8LRC1</accession>
<evidence type="ECO:0000256" key="4">
    <source>
        <dbReference type="ARBA" id="ARBA00023134"/>
    </source>
</evidence>
<dbReference type="SUPFAM" id="SSF53448">
    <property type="entry name" value="Nucleotide-diphospho-sugar transferases"/>
    <property type="match status" value="1"/>
</dbReference>
<dbReference type="InterPro" id="IPR029044">
    <property type="entry name" value="Nucleotide-diphossugar_trans"/>
</dbReference>
<gene>
    <name evidence="6" type="primary">cofC</name>
    <name evidence="5" type="synonym">fbiD</name>
    <name evidence="6" type="ORF">WDU96_00460</name>
</gene>
<proteinExistence type="inferred from homology"/>
<dbReference type="EMBL" id="JBBDGL010000001">
    <property type="protein sequence ID" value="MEJ1154069.1"/>
    <property type="molecule type" value="Genomic_DNA"/>
</dbReference>
<comment type="caution">
    <text evidence="6">The sequence shown here is derived from an EMBL/GenBank/DDBJ whole genome shotgun (WGS) entry which is preliminary data.</text>
</comment>
<dbReference type="HAMAP" id="MF_02114">
    <property type="entry name" value="CofC"/>
    <property type="match status" value="1"/>
</dbReference>
<evidence type="ECO:0000256" key="2">
    <source>
        <dbReference type="ARBA" id="ARBA00022695"/>
    </source>
</evidence>
<evidence type="ECO:0000256" key="3">
    <source>
        <dbReference type="ARBA" id="ARBA00022741"/>
    </source>
</evidence>
<feature type="binding site" evidence="5">
    <location>
        <position position="161"/>
    </location>
    <ligand>
        <name>phosphoenolpyruvate</name>
        <dbReference type="ChEBI" id="CHEBI:58702"/>
    </ligand>
</feature>
<keyword evidence="2 5" id="KW-0548">Nucleotidyltransferase</keyword>
<dbReference type="PANTHER" id="PTHR40392">
    <property type="entry name" value="2-PHOSPHO-L-LACTATE GUANYLYLTRANSFERASE"/>
    <property type="match status" value="1"/>
</dbReference>
<comment type="pathway">
    <text evidence="5">Cofactor biosynthesis; coenzyme F420 biosynthesis.</text>
</comment>
<sequence>MTHDHSPDGWAVVIPVKAATRGKSRLDVSGVDRVALARAIALDTIAAVAACTVVTRIVVVTDDPTLAIHAADIPRLRFVDEGDADGLNDAIDLGIQTVPEGMLRAALLADLPALQPRDLERALNSAASADKGVVADADGTGSTLVTMQAGATWKTAFGEGSFARHLAMRHAPLDVPGESSLRRDVDTAEHLGLAQRLGLGPRTTAVLARGTVQGDNSK</sequence>
<comment type="function">
    <text evidence="5">Guanylyltransferase that catalyzes the activation of phosphoenolpyruvate (PEP) as enolpyruvoyl-2-diphospho-5'-guanosine, via the condensation of PEP with GTP. It is involved in the biosynthesis of coenzyme F420, a hydride carrier cofactor.</text>
</comment>
<evidence type="ECO:0000256" key="1">
    <source>
        <dbReference type="ARBA" id="ARBA00022679"/>
    </source>
</evidence>
<dbReference type="GO" id="GO:0043814">
    <property type="term" value="F:phospholactate guanylyltransferase activity"/>
    <property type="evidence" value="ECO:0007669"/>
    <property type="project" value="UniProtKB-EC"/>
</dbReference>
<dbReference type="PANTHER" id="PTHR40392:SF1">
    <property type="entry name" value="2-PHOSPHO-L-LACTATE GUANYLYLTRANSFERASE"/>
    <property type="match status" value="1"/>
</dbReference>
<comment type="similarity">
    <text evidence="5">Belongs to the CofC family.</text>
</comment>
<dbReference type="Gene3D" id="3.90.550.10">
    <property type="entry name" value="Spore Coat Polysaccharide Biosynthesis Protein SpsA, Chain A"/>
    <property type="match status" value="1"/>
</dbReference>
<dbReference type="RefSeq" id="WP_337336520.1">
    <property type="nucleotide sequence ID" value="NZ_JBBDGL010000001.1"/>
</dbReference>
<dbReference type="Pfam" id="PF01983">
    <property type="entry name" value="CofC"/>
    <property type="match status" value="1"/>
</dbReference>
<keyword evidence="3 5" id="KW-0547">Nucleotide-binding</keyword>
<reference evidence="6 7" key="1">
    <citation type="submission" date="2024-02" db="EMBL/GenBank/DDBJ databases">
        <authorList>
            <person name="Saticioglu I.B."/>
        </authorList>
    </citation>
    <scope>NUCLEOTIDE SEQUENCE [LARGE SCALE GENOMIC DNA]</scope>
    <source>
        <strain evidence="6 7">Mu-86</strain>
    </source>
</reference>